<proteinExistence type="predicted"/>
<dbReference type="EMBL" id="MSFM01000001">
    <property type="protein sequence ID" value="PKY08297.1"/>
    <property type="molecule type" value="Genomic_DNA"/>
</dbReference>
<dbReference type="VEuPathDB" id="FungiDB:P168DRAFT_13091"/>
<reference evidence="1" key="1">
    <citation type="submission" date="2016-12" db="EMBL/GenBank/DDBJ databases">
        <title>The genomes of Aspergillus section Nigri reveals drivers in fungal speciation.</title>
        <authorList>
            <consortium name="DOE Joint Genome Institute"/>
            <person name="Vesth T.C."/>
            <person name="Nybo J."/>
            <person name="Theobald S."/>
            <person name="Brandl J."/>
            <person name="Frisvad J.C."/>
            <person name="Nielsen K.F."/>
            <person name="Lyhne E.K."/>
            <person name="Kogle M.E."/>
            <person name="Kuo A."/>
            <person name="Riley R."/>
            <person name="Clum A."/>
            <person name="Nolan M."/>
            <person name="Lipzen A."/>
            <person name="Salamov A."/>
            <person name="Henrissat B."/>
            <person name="Wiebenga A."/>
            <person name="De vries R.P."/>
            <person name="Grigoriev I.V."/>
            <person name="Mortensen U.H."/>
            <person name="Andersen M.R."/>
            <person name="Baker S.E."/>
        </authorList>
    </citation>
    <scope>NUCLEOTIDE SEQUENCE</scope>
    <source>
        <strain evidence="1">IBT 28561</strain>
    </source>
</reference>
<comment type="caution">
    <text evidence="1">The sequence shown here is derived from an EMBL/GenBank/DDBJ whole genome shotgun (WGS) entry which is preliminary data.</text>
</comment>
<dbReference type="GeneID" id="36540205"/>
<dbReference type="RefSeq" id="XP_024696891.1">
    <property type="nucleotide sequence ID" value="XM_024832683.1"/>
</dbReference>
<name>A0A2I1DEI2_ASPC2</name>
<organism evidence="1 2">
    <name type="scientific">Aspergillus campestris (strain IBT 28561)</name>
    <dbReference type="NCBI Taxonomy" id="1392248"/>
    <lineage>
        <taxon>Eukaryota</taxon>
        <taxon>Fungi</taxon>
        <taxon>Dikarya</taxon>
        <taxon>Ascomycota</taxon>
        <taxon>Pezizomycotina</taxon>
        <taxon>Eurotiomycetes</taxon>
        <taxon>Eurotiomycetidae</taxon>
        <taxon>Eurotiales</taxon>
        <taxon>Aspergillaceae</taxon>
        <taxon>Aspergillus</taxon>
        <taxon>Aspergillus subgen. Circumdati</taxon>
    </lineage>
</organism>
<dbReference type="AlphaFoldDB" id="A0A2I1DEI2"/>
<evidence type="ECO:0000313" key="2">
    <source>
        <dbReference type="Proteomes" id="UP000234254"/>
    </source>
</evidence>
<accession>A0A2I1DEI2</accession>
<dbReference type="Proteomes" id="UP000234254">
    <property type="component" value="Unassembled WGS sequence"/>
</dbReference>
<gene>
    <name evidence="1" type="ORF">P168DRAFT_13091</name>
</gene>
<keyword evidence="2" id="KW-1185">Reference proteome</keyword>
<evidence type="ECO:0000313" key="1">
    <source>
        <dbReference type="EMBL" id="PKY08297.1"/>
    </source>
</evidence>
<protein>
    <submittedName>
        <fullName evidence="1">Uncharacterized protein</fullName>
    </submittedName>
</protein>
<sequence>MVGATYKLTRSSHPAGAPEWKLGNPKRWVCYLWMRVPLTGVVSQSWPRTGWVLALKMVLILYGLAPSHPSSIWPYFGMAFALASF</sequence>